<feature type="compositionally biased region" description="Low complexity" evidence="1">
    <location>
        <begin position="83"/>
        <end position="97"/>
    </location>
</feature>
<name>A0A485KQ46_9STRA</name>
<dbReference type="Proteomes" id="UP000332933">
    <property type="component" value="Unassembled WGS sequence"/>
</dbReference>
<evidence type="ECO:0000313" key="3">
    <source>
        <dbReference type="EMBL" id="VFT87016.1"/>
    </source>
</evidence>
<evidence type="ECO:0000313" key="4">
    <source>
        <dbReference type="Proteomes" id="UP000332933"/>
    </source>
</evidence>
<reference evidence="2" key="2">
    <citation type="submission" date="2019-06" db="EMBL/GenBank/DDBJ databases">
        <title>Genomics analysis of Aphanomyces spp. identifies a new class of oomycete effector associated with host adaptation.</title>
        <authorList>
            <person name="Gaulin E."/>
        </authorList>
    </citation>
    <scope>NUCLEOTIDE SEQUENCE</scope>
    <source>
        <strain evidence="2">CBS 578.67</strain>
    </source>
</reference>
<accession>A0A485KQ46</accession>
<dbReference type="EMBL" id="VJMH01005186">
    <property type="protein sequence ID" value="KAF0699298.1"/>
    <property type="molecule type" value="Genomic_DNA"/>
</dbReference>
<dbReference type="AlphaFoldDB" id="A0A485KQ46"/>
<feature type="compositionally biased region" description="Pro residues" evidence="1">
    <location>
        <begin position="106"/>
        <end position="130"/>
    </location>
</feature>
<feature type="compositionally biased region" description="Basic residues" evidence="1">
    <location>
        <begin position="35"/>
        <end position="44"/>
    </location>
</feature>
<evidence type="ECO:0000313" key="2">
    <source>
        <dbReference type="EMBL" id="KAF0699298.1"/>
    </source>
</evidence>
<feature type="compositionally biased region" description="Polar residues" evidence="1">
    <location>
        <begin position="187"/>
        <end position="199"/>
    </location>
</feature>
<feature type="compositionally biased region" description="Polar residues" evidence="1">
    <location>
        <begin position="162"/>
        <end position="177"/>
    </location>
</feature>
<organism evidence="3 4">
    <name type="scientific">Aphanomyces stellatus</name>
    <dbReference type="NCBI Taxonomy" id="120398"/>
    <lineage>
        <taxon>Eukaryota</taxon>
        <taxon>Sar</taxon>
        <taxon>Stramenopiles</taxon>
        <taxon>Oomycota</taxon>
        <taxon>Saprolegniomycetes</taxon>
        <taxon>Saprolegniales</taxon>
        <taxon>Verrucalvaceae</taxon>
        <taxon>Aphanomyces</taxon>
    </lineage>
</organism>
<feature type="compositionally biased region" description="Low complexity" evidence="1">
    <location>
        <begin position="140"/>
        <end position="153"/>
    </location>
</feature>
<protein>
    <submittedName>
        <fullName evidence="3">Aste57867_10140 protein</fullName>
    </submittedName>
</protein>
<reference evidence="3 4" key="1">
    <citation type="submission" date="2019-03" db="EMBL/GenBank/DDBJ databases">
        <authorList>
            <person name="Gaulin E."/>
            <person name="Dumas B."/>
        </authorList>
    </citation>
    <scope>NUCLEOTIDE SEQUENCE [LARGE SCALE GENOMIC DNA]</scope>
    <source>
        <strain evidence="3">CBS 568.67</strain>
    </source>
</reference>
<keyword evidence="4" id="KW-1185">Reference proteome</keyword>
<proteinExistence type="predicted"/>
<dbReference type="OrthoDB" id="79918at2759"/>
<dbReference type="EMBL" id="CAADRA010005207">
    <property type="protein sequence ID" value="VFT87016.1"/>
    <property type="molecule type" value="Genomic_DNA"/>
</dbReference>
<feature type="region of interest" description="Disordered" evidence="1">
    <location>
        <begin position="1"/>
        <end position="60"/>
    </location>
</feature>
<evidence type="ECO:0000256" key="1">
    <source>
        <dbReference type="SAM" id="MobiDB-lite"/>
    </source>
</evidence>
<sequence>MEEAVPPNAAAKEALHVPEASPPRVRKERDCPGAPKKKKRKSVRHLPGLELPPDAATPAAPINVVVRSLEEELRAAAAEEVRLGTTTSPSGTSYTLLKLGTATSSPPRPELSPKTPPPPSLPDPATPPQPEYSLKRRRTSSSSPPESPASPQSTTKRRRIDTSQSSPSPNPATQAASPTLKGERPTYLSNPSSPVVKLVSTSSITLPSDMSVPCVLPPPGSLPPVHVTPISPSTS</sequence>
<feature type="region of interest" description="Disordered" evidence="1">
    <location>
        <begin position="80"/>
        <end position="199"/>
    </location>
</feature>
<gene>
    <name evidence="3" type="primary">Aste57867_10140</name>
    <name evidence="2" type="ORF">As57867_010101</name>
    <name evidence="3" type="ORF">ASTE57867_10140</name>
</gene>